<keyword evidence="5" id="KW-0997">Cell inner membrane</keyword>
<protein>
    <recommendedName>
        <fullName evidence="2">Type II secretion system protein H</fullName>
    </recommendedName>
    <alternativeName>
        <fullName evidence="10">General secretion pathway protein H</fullName>
    </alternativeName>
</protein>
<dbReference type="EMBL" id="CP013232">
    <property type="protein sequence ID" value="AMO97001.1"/>
    <property type="molecule type" value="Genomic_DNA"/>
</dbReference>
<dbReference type="GO" id="GO:0005886">
    <property type="term" value="C:plasma membrane"/>
    <property type="evidence" value="ECO:0007669"/>
    <property type="project" value="UniProtKB-SubCell"/>
</dbReference>
<proteinExistence type="inferred from homology"/>
<keyword evidence="6 11" id="KW-0812">Transmembrane</keyword>
<evidence type="ECO:0000256" key="4">
    <source>
        <dbReference type="ARBA" id="ARBA00022481"/>
    </source>
</evidence>
<evidence type="ECO:0000256" key="9">
    <source>
        <dbReference type="ARBA" id="ARBA00025772"/>
    </source>
</evidence>
<evidence type="ECO:0000256" key="6">
    <source>
        <dbReference type="ARBA" id="ARBA00022692"/>
    </source>
</evidence>
<evidence type="ECO:0000256" key="8">
    <source>
        <dbReference type="ARBA" id="ARBA00023136"/>
    </source>
</evidence>
<feature type="domain" description="General secretion pathway GspH" evidence="12">
    <location>
        <begin position="62"/>
        <end position="186"/>
    </location>
</feature>
<reference evidence="13 14" key="1">
    <citation type="submission" date="2015-11" db="EMBL/GenBank/DDBJ databases">
        <title>Exploring the genomic traits of fungus-feeding bacterial genus Collimonas.</title>
        <authorList>
            <person name="Song C."/>
            <person name="Schmidt R."/>
            <person name="de Jager V."/>
            <person name="Krzyzanowska D."/>
            <person name="Jongedijk E."/>
            <person name="Cankar K."/>
            <person name="Beekwilder J."/>
            <person name="van Veen A."/>
            <person name="de Boer W."/>
            <person name="van Veen J.A."/>
            <person name="Garbeva P."/>
        </authorList>
    </citation>
    <scope>NUCLEOTIDE SEQUENCE [LARGE SCALE GENOMIC DNA]</scope>
    <source>
        <strain evidence="13 14">Ter6</strain>
    </source>
</reference>
<dbReference type="PATRIC" id="fig|158899.10.peg.4367"/>
<evidence type="ECO:0000256" key="3">
    <source>
        <dbReference type="ARBA" id="ARBA00022475"/>
    </source>
</evidence>
<dbReference type="SUPFAM" id="SSF54523">
    <property type="entry name" value="Pili subunits"/>
    <property type="match status" value="1"/>
</dbReference>
<dbReference type="NCBIfam" id="TIGR02532">
    <property type="entry name" value="IV_pilin_GFxxxE"/>
    <property type="match status" value="1"/>
</dbReference>
<accession>A0A127PHW9</accession>
<evidence type="ECO:0000256" key="7">
    <source>
        <dbReference type="ARBA" id="ARBA00022989"/>
    </source>
</evidence>
<comment type="subcellular location">
    <subcellularLocation>
        <location evidence="1">Cell inner membrane</location>
        <topology evidence="1">Single-pass membrane protein</topology>
    </subcellularLocation>
</comment>
<organism evidence="13">
    <name type="scientific">Collimonas fungivorans</name>
    <dbReference type="NCBI Taxonomy" id="158899"/>
    <lineage>
        <taxon>Bacteria</taxon>
        <taxon>Pseudomonadati</taxon>
        <taxon>Pseudomonadota</taxon>
        <taxon>Betaproteobacteria</taxon>
        <taxon>Burkholderiales</taxon>
        <taxon>Oxalobacteraceae</taxon>
        <taxon>Collimonas</taxon>
    </lineage>
</organism>
<comment type="similarity">
    <text evidence="9">Belongs to the GSP H family.</text>
</comment>
<feature type="transmembrane region" description="Helical" evidence="11">
    <location>
        <begin position="26"/>
        <end position="49"/>
    </location>
</feature>
<dbReference type="Pfam" id="PF07963">
    <property type="entry name" value="N_methyl"/>
    <property type="match status" value="1"/>
</dbReference>
<dbReference type="InterPro" id="IPR022346">
    <property type="entry name" value="T2SS_GspH"/>
</dbReference>
<evidence type="ECO:0000256" key="11">
    <source>
        <dbReference type="SAM" id="Phobius"/>
    </source>
</evidence>
<sequence length="197" mass="20605">MQRNAETALSFEKNNKYTMPDISKGFTLLELITTIAVVAILAAVGMPAMGNFISQNRLSGNVNEFIAATMLTRSEAIQRAGAVTICRSVGAETGSNVCDTSGSDWKDGWLVYVGTASDTPTTAAGSAHLILARQGAFTSGTSLVPASTATSITYNAMGAPIAAPPGYFTFAFNTKFSRLVCFDPSGRTRAIKPGDAC</sequence>
<keyword evidence="7 11" id="KW-1133">Transmembrane helix</keyword>
<evidence type="ECO:0000313" key="14">
    <source>
        <dbReference type="Proteomes" id="UP000072421"/>
    </source>
</evidence>
<dbReference type="Pfam" id="PF12019">
    <property type="entry name" value="GspH"/>
    <property type="match status" value="1"/>
</dbReference>
<dbReference type="AlphaFoldDB" id="A0A127PHW9"/>
<dbReference type="InterPro" id="IPR045584">
    <property type="entry name" value="Pilin-like"/>
</dbReference>
<dbReference type="GO" id="GO:0015628">
    <property type="term" value="P:protein secretion by the type II secretion system"/>
    <property type="evidence" value="ECO:0007669"/>
    <property type="project" value="InterPro"/>
</dbReference>
<evidence type="ECO:0000256" key="5">
    <source>
        <dbReference type="ARBA" id="ARBA00022519"/>
    </source>
</evidence>
<dbReference type="InterPro" id="IPR012902">
    <property type="entry name" value="N_methyl_site"/>
</dbReference>
<keyword evidence="8 11" id="KW-0472">Membrane</keyword>
<keyword evidence="4" id="KW-0488">Methylation</keyword>
<dbReference type="PROSITE" id="PS00409">
    <property type="entry name" value="PROKAR_NTER_METHYL"/>
    <property type="match status" value="1"/>
</dbReference>
<evidence type="ECO:0000313" key="13">
    <source>
        <dbReference type="EMBL" id="AMO97001.1"/>
    </source>
</evidence>
<dbReference type="Proteomes" id="UP000072421">
    <property type="component" value="Chromosome"/>
</dbReference>
<evidence type="ECO:0000259" key="12">
    <source>
        <dbReference type="Pfam" id="PF12019"/>
    </source>
</evidence>
<keyword evidence="3" id="KW-1003">Cell membrane</keyword>
<evidence type="ECO:0000256" key="1">
    <source>
        <dbReference type="ARBA" id="ARBA00004377"/>
    </source>
</evidence>
<evidence type="ECO:0000256" key="10">
    <source>
        <dbReference type="ARBA" id="ARBA00030775"/>
    </source>
</evidence>
<gene>
    <name evidence="13" type="ORF">CFter6_4408</name>
</gene>
<dbReference type="GO" id="GO:0015627">
    <property type="term" value="C:type II protein secretion system complex"/>
    <property type="evidence" value="ECO:0007669"/>
    <property type="project" value="InterPro"/>
</dbReference>
<name>A0A127PHW9_9BURK</name>
<evidence type="ECO:0000256" key="2">
    <source>
        <dbReference type="ARBA" id="ARBA00021549"/>
    </source>
</evidence>
<dbReference type="Gene3D" id="3.55.40.10">
    <property type="entry name" value="minor pseudopilin epsh domain"/>
    <property type="match status" value="1"/>
</dbReference>